<reference evidence="3 4" key="1">
    <citation type="submission" date="2020-07" db="EMBL/GenBank/DDBJ databases">
        <title>Huge and variable diversity of episymbiotic CPR bacteria and DPANN archaea in groundwater ecosystems.</title>
        <authorList>
            <person name="He C.Y."/>
            <person name="Keren R."/>
            <person name="Whittaker M."/>
            <person name="Farag I.F."/>
            <person name="Doudna J."/>
            <person name="Cate J.H.D."/>
            <person name="Banfield J.F."/>
        </authorList>
    </citation>
    <scope>NUCLEOTIDE SEQUENCE [LARGE SCALE GENOMIC DNA]</scope>
    <source>
        <strain evidence="3">NC_groundwater_70_Ag_B-0.1um_54_66</strain>
    </source>
</reference>
<gene>
    <name evidence="3" type="ORF">HYS17_06320</name>
</gene>
<evidence type="ECO:0000313" key="3">
    <source>
        <dbReference type="EMBL" id="QQG35184.1"/>
    </source>
</evidence>
<evidence type="ECO:0000256" key="1">
    <source>
        <dbReference type="SAM" id="Coils"/>
    </source>
</evidence>
<name>A0A7T5R0G1_9BACT</name>
<protein>
    <submittedName>
        <fullName evidence="3">Uncharacterized protein</fullName>
    </submittedName>
</protein>
<feature type="signal peptide" evidence="2">
    <location>
        <begin position="1"/>
        <end position="25"/>
    </location>
</feature>
<feature type="coiled-coil region" evidence="1">
    <location>
        <begin position="200"/>
        <end position="458"/>
    </location>
</feature>
<dbReference type="AlphaFoldDB" id="A0A7T5R0G1"/>
<keyword evidence="2" id="KW-0732">Signal</keyword>
<evidence type="ECO:0000256" key="2">
    <source>
        <dbReference type="SAM" id="SignalP"/>
    </source>
</evidence>
<keyword evidence="1" id="KW-0175">Coiled coil</keyword>
<evidence type="ECO:0000313" key="4">
    <source>
        <dbReference type="Proteomes" id="UP000595362"/>
    </source>
</evidence>
<dbReference type="Gene3D" id="1.10.287.1490">
    <property type="match status" value="1"/>
</dbReference>
<feature type="coiled-coil region" evidence="1">
    <location>
        <begin position="502"/>
        <end position="637"/>
    </location>
</feature>
<proteinExistence type="predicted"/>
<dbReference type="PANTHER" id="PTHR23159">
    <property type="entry name" value="CENTROSOMAL PROTEIN 2"/>
    <property type="match status" value="1"/>
</dbReference>
<dbReference type="Proteomes" id="UP000595362">
    <property type="component" value="Chromosome"/>
</dbReference>
<sequence>MHIRTLLLSGVVFGGLTMLSTVSWAQTAPKVTYNPQGEWAVTRVAAKGPGKEPYCTMARRFSDNVILTFARNAKDETSLAMDFQPNTLAKGQSYYVTLSAGGNEKRAFDVIPVSDKAMVIRMGQDAAFHNALSRSGALDVDVAGLQFEFNMPDMAKGHQDLGGCITSIVEPAAGKPAAEAVLMAPATNAPAAQAAAPAIHDAQLSEMEALKEENMRLKSALERERREYEDRLMQESAGSSQVSEVMEKLKLLEKENGDLKYQLADARSMAEAKPAVPSCAANGDNAAPSADLTLLKEENERLKADIAAQKTAMIELETKLANMPKADDQAVAAADTGTIARLQSRVDELMTQNSELQSDLTAARQTAESLPPAAGTVSISQLRSVEQQLRSVEGERDNLRAQIEKISAGKEDALMGMAGSDWNLEQATRRYNEAEREIRRLGTQLEQSRAKCAAEKKEIEYMLFDPEIATQEQISKLMALESDLTTAKAELSGKDAEVSERISAYEQKIGSYEEQVAALQGQIEMEKAAAVNQSNDEIARAMADKQALEQKVAALQSQIEMEKSAATNQMSVEVARVTAEKQSLEQKVAALQSQIEMEKSAVTNQMGAEIARAIAEKDEVANRLSRVEAEKVALEQKLAAAIEPASGLQATEPPGAIESVSVASVETGRHAGYVSARDEVAVSQPIALAPKSAVPADSFVSTEDVVAPVVAQVMPVAQKVVPGINLVTAEALSGLLRQAGLSLSGDVTKVENASGPTQVAYSWDASGLFGSAEQKTMENPEQFQTMVNQYIEKTKTRCSGDFAASPVPTGEMAGIQVASYEIACISPEGTGATAALVFYGQDGLFTTVAHEAGMDTMDMAMDARDRVISSLASNRITR</sequence>
<accession>A0A7T5R0G1</accession>
<feature type="chain" id="PRO_5032564188" evidence="2">
    <location>
        <begin position="26"/>
        <end position="878"/>
    </location>
</feature>
<organism evidence="3 4">
    <name type="scientific">Micavibrio aeruginosavorus</name>
    <dbReference type="NCBI Taxonomy" id="349221"/>
    <lineage>
        <taxon>Bacteria</taxon>
        <taxon>Pseudomonadati</taxon>
        <taxon>Bdellovibrionota</taxon>
        <taxon>Bdellovibrionia</taxon>
        <taxon>Bdellovibrionales</taxon>
        <taxon>Pseudobdellovibrionaceae</taxon>
        <taxon>Micavibrio</taxon>
    </lineage>
</organism>
<dbReference type="PANTHER" id="PTHR23159:SF31">
    <property type="entry name" value="CENTROSOME-ASSOCIATED PROTEIN CEP250 ISOFORM X1"/>
    <property type="match status" value="1"/>
</dbReference>
<dbReference type="EMBL" id="CP066681">
    <property type="protein sequence ID" value="QQG35184.1"/>
    <property type="molecule type" value="Genomic_DNA"/>
</dbReference>